<dbReference type="Gene3D" id="1.10.340.40">
    <property type="entry name" value="Nuclear abundant poly(A) RNA-bind protein 2, N-terminal domain"/>
    <property type="match status" value="1"/>
</dbReference>
<dbReference type="EMBL" id="ML743556">
    <property type="protein sequence ID" value="KAE8142015.1"/>
    <property type="molecule type" value="Genomic_DNA"/>
</dbReference>
<reference evidence="15 16" key="1">
    <citation type="submission" date="2019-04" db="EMBL/GenBank/DDBJ databases">
        <title>Friends and foes A comparative genomics study of 23 Aspergillus species from section Flavi.</title>
        <authorList>
            <consortium name="DOE Joint Genome Institute"/>
            <person name="Kjaerbolling I."/>
            <person name="Vesth T."/>
            <person name="Frisvad J.C."/>
            <person name="Nybo J.L."/>
            <person name="Theobald S."/>
            <person name="Kildgaard S."/>
            <person name="Isbrandt T."/>
            <person name="Kuo A."/>
            <person name="Sato A."/>
            <person name="Lyhne E.K."/>
            <person name="Kogle M.E."/>
            <person name="Wiebenga A."/>
            <person name="Kun R.S."/>
            <person name="Lubbers R.J."/>
            <person name="Makela M.R."/>
            <person name="Barry K."/>
            <person name="Chovatia M."/>
            <person name="Clum A."/>
            <person name="Daum C."/>
            <person name="Haridas S."/>
            <person name="He G."/>
            <person name="LaButti K."/>
            <person name="Lipzen A."/>
            <person name="Mondo S."/>
            <person name="Riley R."/>
            <person name="Salamov A."/>
            <person name="Simmons B.A."/>
            <person name="Magnuson J.K."/>
            <person name="Henrissat B."/>
            <person name="Mortensen U.H."/>
            <person name="Larsen T.O."/>
            <person name="Devries R.P."/>
            <person name="Grigoriev I.V."/>
            <person name="Machida M."/>
            <person name="Baker S.E."/>
            <person name="Andersen M.R."/>
        </authorList>
    </citation>
    <scope>NUCLEOTIDE SEQUENCE [LARGE SCALE GENOMIC DNA]</scope>
    <source>
        <strain evidence="15 16">CBS 117625</strain>
    </source>
</reference>
<keyword evidence="9" id="KW-0350">Heme biosynthesis</keyword>
<evidence type="ECO:0000256" key="12">
    <source>
        <dbReference type="SAM" id="MobiDB-lite"/>
    </source>
</evidence>
<dbReference type="InterPro" id="IPR043094">
    <property type="entry name" value="Nab2/ZC3H14_N_sf"/>
</dbReference>
<feature type="compositionally biased region" description="Basic and acidic residues" evidence="12">
    <location>
        <begin position="316"/>
        <end position="332"/>
    </location>
</feature>
<dbReference type="GO" id="GO:0004729">
    <property type="term" value="F:oxygen-dependent protoporphyrinogen oxidase activity"/>
    <property type="evidence" value="ECO:0007669"/>
    <property type="project" value="UniProtKB-EC"/>
</dbReference>
<dbReference type="FunFam" id="4.10.1000.40:FF:000002">
    <property type="entry name" value="Nuclear polyadenylated RNA-binding protein Nab2"/>
    <property type="match status" value="1"/>
</dbReference>
<dbReference type="Pfam" id="PF01593">
    <property type="entry name" value="Amino_oxidase"/>
    <property type="match status" value="1"/>
</dbReference>
<comment type="similarity">
    <text evidence="4">Belongs to the protoporphyrinogen/coproporphyrinogen oxidase family. Protoporphyrinogen oxidase subfamily.</text>
</comment>
<evidence type="ECO:0000256" key="4">
    <source>
        <dbReference type="ARBA" id="ARBA00010551"/>
    </source>
</evidence>
<dbReference type="PANTHER" id="PTHR42923">
    <property type="entry name" value="PROTOPORPHYRINOGEN OXIDASE"/>
    <property type="match status" value="1"/>
</dbReference>
<evidence type="ECO:0000256" key="3">
    <source>
        <dbReference type="ARBA" id="ARBA00005073"/>
    </source>
</evidence>
<evidence type="ECO:0000256" key="11">
    <source>
        <dbReference type="ARBA" id="ARBA00047554"/>
    </source>
</evidence>
<dbReference type="FunFam" id="1.10.340.40:FF:000001">
    <property type="entry name" value="Nuclear polyadenylated RNA-binding protein nab2"/>
    <property type="match status" value="1"/>
</dbReference>
<feature type="region of interest" description="Disordered" evidence="12">
    <location>
        <begin position="306"/>
        <end position="341"/>
    </location>
</feature>
<dbReference type="GeneID" id="43640950"/>
<dbReference type="GO" id="GO:0005743">
    <property type="term" value="C:mitochondrial inner membrane"/>
    <property type="evidence" value="ECO:0007669"/>
    <property type="project" value="TreeGrafter"/>
</dbReference>
<evidence type="ECO:0000313" key="15">
    <source>
        <dbReference type="EMBL" id="KAE8142015.1"/>
    </source>
</evidence>
<evidence type="ECO:0000256" key="5">
    <source>
        <dbReference type="ARBA" id="ARBA00012867"/>
    </source>
</evidence>
<evidence type="ECO:0000259" key="14">
    <source>
        <dbReference type="Pfam" id="PF22683"/>
    </source>
</evidence>
<feature type="region of interest" description="Disordered" evidence="12">
    <location>
        <begin position="161"/>
        <end position="180"/>
    </location>
</feature>
<dbReference type="OrthoDB" id="438553at2759"/>
<dbReference type="UniPathway" id="UPA00251">
    <property type="reaction ID" value="UER00324"/>
</dbReference>
<comment type="pathway">
    <text evidence="3">Porphyrin-containing compound metabolism; protoporphyrin-IX biosynthesis; protoporphyrin-IX from protoporphyrinogen-IX: step 1/1.</text>
</comment>
<dbReference type="Proteomes" id="UP000325672">
    <property type="component" value="Unassembled WGS sequence"/>
</dbReference>
<dbReference type="InterPro" id="IPR055046">
    <property type="entry name" value="Nab2-like_Znf-CCCH"/>
</dbReference>
<dbReference type="Pfam" id="PF14608">
    <property type="entry name" value="zf-CCCH_2"/>
    <property type="match status" value="4"/>
</dbReference>
<dbReference type="Gene3D" id="3.50.50.60">
    <property type="entry name" value="FAD/NAD(P)-binding domain"/>
    <property type="match status" value="1"/>
</dbReference>
<evidence type="ECO:0000256" key="8">
    <source>
        <dbReference type="ARBA" id="ARBA00023002"/>
    </source>
</evidence>
<accession>A0A5N6T6Q2</accession>
<comment type="catalytic activity">
    <reaction evidence="11">
        <text>protoporphyrinogen IX + 3 O2 = protoporphyrin IX + 3 H2O2</text>
        <dbReference type="Rhea" id="RHEA:25576"/>
        <dbReference type="ChEBI" id="CHEBI:15379"/>
        <dbReference type="ChEBI" id="CHEBI:16240"/>
        <dbReference type="ChEBI" id="CHEBI:57306"/>
        <dbReference type="ChEBI" id="CHEBI:57307"/>
        <dbReference type="EC" id="1.3.3.4"/>
    </reaction>
</comment>
<dbReference type="InterPro" id="IPR050464">
    <property type="entry name" value="Zeta_carotene_desat/Oxidored"/>
</dbReference>
<dbReference type="EC" id="1.3.3.4" evidence="5"/>
<dbReference type="RefSeq" id="XP_031918078.1">
    <property type="nucleotide sequence ID" value="XM_032056740.1"/>
</dbReference>
<dbReference type="Gene3D" id="4.10.1000.40">
    <property type="match status" value="1"/>
</dbReference>
<evidence type="ECO:0000259" key="13">
    <source>
        <dbReference type="Pfam" id="PF01593"/>
    </source>
</evidence>
<dbReference type="SUPFAM" id="SSF51905">
    <property type="entry name" value="FAD/NAD(P)-binding domain"/>
    <property type="match status" value="1"/>
</dbReference>
<comment type="cofactor">
    <cofactor evidence="1">
        <name>FAD</name>
        <dbReference type="ChEBI" id="CHEBI:57692"/>
    </cofactor>
</comment>
<evidence type="ECO:0000256" key="1">
    <source>
        <dbReference type="ARBA" id="ARBA00001974"/>
    </source>
</evidence>
<feature type="domain" description="Nab2-like CCCH zinc finger" evidence="14">
    <location>
        <begin position="448"/>
        <end position="467"/>
    </location>
</feature>
<keyword evidence="7" id="KW-0274">FAD</keyword>
<organism evidence="15 16">
    <name type="scientific">Aspergillus pseudotamarii</name>
    <dbReference type="NCBI Taxonomy" id="132259"/>
    <lineage>
        <taxon>Eukaryota</taxon>
        <taxon>Fungi</taxon>
        <taxon>Dikarya</taxon>
        <taxon>Ascomycota</taxon>
        <taxon>Pezizomycotina</taxon>
        <taxon>Eurotiomycetes</taxon>
        <taxon>Eurotiomycetidae</taxon>
        <taxon>Eurotiales</taxon>
        <taxon>Aspergillaceae</taxon>
        <taxon>Aspergillus</taxon>
        <taxon>Aspergillus subgen. Circumdati</taxon>
    </lineage>
</organism>
<dbReference type="SUPFAM" id="SSF54373">
    <property type="entry name" value="FAD-linked reductases, C-terminal domain"/>
    <property type="match status" value="1"/>
</dbReference>
<dbReference type="InterPro" id="IPR004572">
    <property type="entry name" value="Protoporphyrinogen_oxidase"/>
</dbReference>
<feature type="domain" description="Amine oxidase" evidence="13">
    <location>
        <begin position="551"/>
        <end position="1058"/>
    </location>
</feature>
<dbReference type="InterPro" id="IPR002937">
    <property type="entry name" value="Amino_oxidase"/>
</dbReference>
<protein>
    <recommendedName>
        <fullName evidence="5">protoporphyrinogen oxidase</fullName>
        <ecNumber evidence="5">1.3.3.4</ecNumber>
    </recommendedName>
</protein>
<dbReference type="NCBIfam" id="TIGR00562">
    <property type="entry name" value="proto_IX_ox"/>
    <property type="match status" value="1"/>
</dbReference>
<gene>
    <name evidence="15" type="ORF">BDV38DRAFT_268268</name>
</gene>
<evidence type="ECO:0000313" key="16">
    <source>
        <dbReference type="Proteomes" id="UP000325672"/>
    </source>
</evidence>
<evidence type="ECO:0000256" key="6">
    <source>
        <dbReference type="ARBA" id="ARBA00022630"/>
    </source>
</evidence>
<dbReference type="PANTHER" id="PTHR42923:SF3">
    <property type="entry name" value="PROTOPORPHYRINOGEN OXIDASE"/>
    <property type="match status" value="1"/>
</dbReference>
<evidence type="ECO:0000256" key="10">
    <source>
        <dbReference type="ARBA" id="ARBA00023244"/>
    </source>
</evidence>
<evidence type="ECO:0000256" key="2">
    <source>
        <dbReference type="ARBA" id="ARBA00002600"/>
    </source>
</evidence>
<keyword evidence="8" id="KW-0560">Oxidoreductase</keyword>
<dbReference type="FunFam" id="3.50.50.60:FF:000193">
    <property type="entry name" value="Protoporphyrinogen oxidase"/>
    <property type="match status" value="1"/>
</dbReference>
<evidence type="ECO:0000256" key="9">
    <source>
        <dbReference type="ARBA" id="ARBA00023133"/>
    </source>
</evidence>
<keyword evidence="6" id="KW-0285">Flavoprotein</keyword>
<comment type="function">
    <text evidence="2">Catalyzes the 6-electron oxidation of protoporphyrinogen-IX to form protoporphyrin-IX.</text>
</comment>
<name>A0A5N6T6Q2_ASPPS</name>
<dbReference type="InterPro" id="IPR036188">
    <property type="entry name" value="FAD/NAD-bd_sf"/>
</dbReference>
<dbReference type="AlphaFoldDB" id="A0A5N6T6Q2"/>
<dbReference type="Pfam" id="PF22683">
    <property type="entry name" value="Nab2-like_zf-CCCH"/>
    <property type="match status" value="1"/>
</dbReference>
<dbReference type="Gene3D" id="4.10.1000.30">
    <property type="match status" value="1"/>
</dbReference>
<keyword evidence="10" id="KW-0627">Porphyrin biosynthesis</keyword>
<dbReference type="FunFam" id="4.10.1000.30:FF:000002">
    <property type="entry name" value="Nuclear polyadenylated RNA-binding protein Nab2"/>
    <property type="match status" value="1"/>
</dbReference>
<dbReference type="GO" id="GO:0006782">
    <property type="term" value="P:protoporphyrinogen IX biosynthetic process"/>
    <property type="evidence" value="ECO:0007669"/>
    <property type="project" value="UniProtKB-UniPathway"/>
</dbReference>
<keyword evidence="16" id="KW-1185">Reference proteome</keyword>
<feature type="region of interest" description="Disordered" evidence="12">
    <location>
        <begin position="199"/>
        <end position="233"/>
    </location>
</feature>
<sequence length="1108" mass="121652">MTTVVAVGTPLAEALSNVIQPKLVEMGWSSDGGDDSALTEYVILMLVNGKTQEQIAGELSNDLLGLGEGDTQALDFSRWLFEQVEFLNQQINGGGIQQSIESDPAQAIPSFNDQEASDNQAMMTGDGAMDADMGMGDNGAANDTMWVSPSDSAVVTWADTETNRPTGPKAMRNNRPGGRGRMLNQINRQLDRADSALHRVRGQPGSGRINSHGRDHTKGRFHQHGGGRMSGGRQMGGMGMGPNQMPGGPGNMMNMTPQDQMHLMSLLEEQARMMSQFMPGFVSPAINPAFQQNGPQQGRSLFDRVERQQGRRHFNKRDDKNADTDMDTKPDQGGEQDESNTDSICRFNLRCTRRDCPFAHQSPAAPEGTPVDVADVCSYGAACKNRKCTGRHPSPAVKSAHQAEELCKFFPHCANPHCHFKHPSMPLCRNGADCSTEGCKFTHVQTPCKFNPCLNPSCPYKHAEGQKGAFADKVWTADGQEKPHVSERKFVSDEDGAEELIKPVSSSPIAEMRLPCAPSRALRGVRTPLAFARIGQRYSSTYDAAVIGGGITGLTAAYRLSQDPNCSKITLYEKAPRVGGWLLSEKIPVEGGNVVFEYGPRTLRTAVPSCLPLLDLLVELGLHDDVLLTSSSSPAARNRYIYYPDHLVRMPAPDPNAGPIENITNPLYAMLREPVFEGLLASAILEPVRAPPDHKSFNSDESVADFVSRRLCPEVADNLVSALFHGIYAGDISRLSAQTLLGTFRDLENDDRRVIGGYINSLMSDIKLMAMDDLLALESVAHEKPGMYWKSLRTLVNKTSVLTLKDGLSQLSDGLVDTLKKSNKVDVLTNTDVKSITQNPTTHDLIVGSGQDRPRIHNRVIATIPAPELANKLATTITKDQKVPQSTIRNLQEHNYAVTVMVVNLYFPNPDLLPVSGFGYLIPRSIPYEQNPERALGVIFGSDSSVGQDTAPGTKLTVMMGGHWWDGWKESDYPDHDTAVAMSRALLHRHLGITDAPTLTSSRLRRNAIPQYTVGHLSRMRELSRSTRHELNNRLTLAGSWYNGVGVTDCIRQGYLAASYGVGARKLGPGDGDRPWRRFDYEKWELEGGIVTSPVRWAEVYRTERKHF</sequence>
<proteinExistence type="inferred from homology"/>
<evidence type="ECO:0000256" key="7">
    <source>
        <dbReference type="ARBA" id="ARBA00022827"/>
    </source>
</evidence>